<proteinExistence type="predicted"/>
<reference evidence="2 3" key="1">
    <citation type="journal article" date="2018" name="Front. Plant Sci.">
        <title>Red Clover (Trifolium pratense) and Zigzag Clover (T. medium) - A Picture of Genomic Similarities and Differences.</title>
        <authorList>
            <person name="Dluhosova J."/>
            <person name="Istvanek J."/>
            <person name="Nedelnik J."/>
            <person name="Repkova J."/>
        </authorList>
    </citation>
    <scope>NUCLEOTIDE SEQUENCE [LARGE SCALE GENOMIC DNA]</scope>
    <source>
        <strain evidence="3">cv. 10/8</strain>
        <tissue evidence="2">Leaf</tissue>
    </source>
</reference>
<evidence type="ECO:0000256" key="1">
    <source>
        <dbReference type="SAM" id="MobiDB-lite"/>
    </source>
</evidence>
<evidence type="ECO:0000313" key="3">
    <source>
        <dbReference type="Proteomes" id="UP000265520"/>
    </source>
</evidence>
<accession>A0A392UXC0</accession>
<feature type="region of interest" description="Disordered" evidence="1">
    <location>
        <begin position="1"/>
        <end position="44"/>
    </location>
</feature>
<dbReference type="AlphaFoldDB" id="A0A392UXC0"/>
<protein>
    <submittedName>
        <fullName evidence="2">Uncharacterized protein</fullName>
    </submittedName>
</protein>
<comment type="caution">
    <text evidence="2">The sequence shown here is derived from an EMBL/GenBank/DDBJ whole genome shotgun (WGS) entry which is preliminary data.</text>
</comment>
<dbReference type="Proteomes" id="UP000265520">
    <property type="component" value="Unassembled WGS sequence"/>
</dbReference>
<sequence>PDKATSETVDESMKEKIVTPDTTQDVEASEEQTNPNAAQDVATS</sequence>
<feature type="compositionally biased region" description="Basic and acidic residues" evidence="1">
    <location>
        <begin position="1"/>
        <end position="18"/>
    </location>
</feature>
<feature type="compositionally biased region" description="Polar residues" evidence="1">
    <location>
        <begin position="20"/>
        <end position="44"/>
    </location>
</feature>
<dbReference type="EMBL" id="LXQA010975853">
    <property type="protein sequence ID" value="MCI79541.1"/>
    <property type="molecule type" value="Genomic_DNA"/>
</dbReference>
<name>A0A392UXC0_9FABA</name>
<organism evidence="2 3">
    <name type="scientific">Trifolium medium</name>
    <dbReference type="NCBI Taxonomy" id="97028"/>
    <lineage>
        <taxon>Eukaryota</taxon>
        <taxon>Viridiplantae</taxon>
        <taxon>Streptophyta</taxon>
        <taxon>Embryophyta</taxon>
        <taxon>Tracheophyta</taxon>
        <taxon>Spermatophyta</taxon>
        <taxon>Magnoliopsida</taxon>
        <taxon>eudicotyledons</taxon>
        <taxon>Gunneridae</taxon>
        <taxon>Pentapetalae</taxon>
        <taxon>rosids</taxon>
        <taxon>fabids</taxon>
        <taxon>Fabales</taxon>
        <taxon>Fabaceae</taxon>
        <taxon>Papilionoideae</taxon>
        <taxon>50 kb inversion clade</taxon>
        <taxon>NPAAA clade</taxon>
        <taxon>Hologalegina</taxon>
        <taxon>IRL clade</taxon>
        <taxon>Trifolieae</taxon>
        <taxon>Trifolium</taxon>
    </lineage>
</organism>
<evidence type="ECO:0000313" key="2">
    <source>
        <dbReference type="EMBL" id="MCI79541.1"/>
    </source>
</evidence>
<keyword evidence="3" id="KW-1185">Reference proteome</keyword>
<feature type="non-terminal residue" evidence="2">
    <location>
        <position position="1"/>
    </location>
</feature>